<name>A0ABQ6INH9_9MICO</name>
<keyword evidence="10" id="KW-1185">Reference proteome</keyword>
<dbReference type="Pfam" id="PF13365">
    <property type="entry name" value="Trypsin_2"/>
    <property type="match status" value="1"/>
</dbReference>
<evidence type="ECO:0000256" key="4">
    <source>
        <dbReference type="ARBA" id="ARBA00022692"/>
    </source>
</evidence>
<dbReference type="GO" id="GO:0006508">
    <property type="term" value="P:proteolysis"/>
    <property type="evidence" value="ECO:0007669"/>
    <property type="project" value="UniProtKB-KW"/>
</dbReference>
<evidence type="ECO:0000256" key="3">
    <source>
        <dbReference type="ARBA" id="ARBA00022670"/>
    </source>
</evidence>
<keyword evidence="6 8" id="KW-1133">Transmembrane helix</keyword>
<keyword evidence="7 8" id="KW-0472">Membrane</keyword>
<dbReference type="InterPro" id="IPR003825">
    <property type="entry name" value="Colicin-V_CvpA"/>
</dbReference>
<comment type="similarity">
    <text evidence="2">Belongs to the peptidase S1C family.</text>
</comment>
<dbReference type="RefSeq" id="WP_284302371.1">
    <property type="nucleotide sequence ID" value="NZ_BSUO01000001.1"/>
</dbReference>
<proteinExistence type="inferred from homology"/>
<protein>
    <submittedName>
        <fullName evidence="9">Membrane-associated serine protease</fullName>
    </submittedName>
</protein>
<dbReference type="InterPro" id="IPR043504">
    <property type="entry name" value="Peptidase_S1_PA_chymotrypsin"/>
</dbReference>
<gene>
    <name evidence="9" type="ORF">GCM10025883_03320</name>
</gene>
<dbReference type="Pfam" id="PF02674">
    <property type="entry name" value="Colicin_V"/>
    <property type="match status" value="1"/>
</dbReference>
<dbReference type="InterPro" id="IPR051201">
    <property type="entry name" value="Chloro_Bact_Ser_Proteases"/>
</dbReference>
<dbReference type="NCBIfam" id="NF033740">
    <property type="entry name" value="MarP_fam_protase"/>
    <property type="match status" value="1"/>
</dbReference>
<feature type="transmembrane region" description="Helical" evidence="8">
    <location>
        <begin position="31"/>
        <end position="52"/>
    </location>
</feature>
<reference evidence="10" key="1">
    <citation type="journal article" date="2019" name="Int. J. Syst. Evol. Microbiol.">
        <title>The Global Catalogue of Microorganisms (GCM) 10K type strain sequencing project: providing services to taxonomists for standard genome sequencing and annotation.</title>
        <authorList>
            <consortium name="The Broad Institute Genomics Platform"/>
            <consortium name="The Broad Institute Genome Sequencing Center for Infectious Disease"/>
            <person name="Wu L."/>
            <person name="Ma J."/>
        </authorList>
    </citation>
    <scope>NUCLEOTIDE SEQUENCE [LARGE SCALE GENOMIC DNA]</scope>
    <source>
        <strain evidence="10">NBRC 113072</strain>
    </source>
</reference>
<dbReference type="PANTHER" id="PTHR43343:SF3">
    <property type="entry name" value="PROTEASE DO-LIKE 8, CHLOROPLASTIC"/>
    <property type="match status" value="1"/>
</dbReference>
<dbReference type="GO" id="GO:0008233">
    <property type="term" value="F:peptidase activity"/>
    <property type="evidence" value="ECO:0007669"/>
    <property type="project" value="UniProtKB-KW"/>
</dbReference>
<feature type="transmembrane region" description="Helical" evidence="8">
    <location>
        <begin position="6"/>
        <end position="24"/>
    </location>
</feature>
<dbReference type="Gene3D" id="2.40.10.10">
    <property type="entry name" value="Trypsin-like serine proteases"/>
    <property type="match status" value="2"/>
</dbReference>
<dbReference type="InterPro" id="IPR009003">
    <property type="entry name" value="Peptidase_S1_PA"/>
</dbReference>
<dbReference type="InterPro" id="IPR047680">
    <property type="entry name" value="MarP-like"/>
</dbReference>
<keyword evidence="3 9" id="KW-0645">Protease</keyword>
<evidence type="ECO:0000256" key="5">
    <source>
        <dbReference type="ARBA" id="ARBA00022801"/>
    </source>
</evidence>
<feature type="transmembrane region" description="Helical" evidence="8">
    <location>
        <begin position="64"/>
        <end position="87"/>
    </location>
</feature>
<evidence type="ECO:0000256" key="6">
    <source>
        <dbReference type="ARBA" id="ARBA00022989"/>
    </source>
</evidence>
<organism evidence="9 10">
    <name type="scientific">Mobilicoccus caccae</name>
    <dbReference type="NCBI Taxonomy" id="1859295"/>
    <lineage>
        <taxon>Bacteria</taxon>
        <taxon>Bacillati</taxon>
        <taxon>Actinomycetota</taxon>
        <taxon>Actinomycetes</taxon>
        <taxon>Micrococcales</taxon>
        <taxon>Dermatophilaceae</taxon>
        <taxon>Mobilicoccus</taxon>
    </lineage>
</organism>
<feature type="transmembrane region" description="Helical" evidence="8">
    <location>
        <begin position="108"/>
        <end position="129"/>
    </location>
</feature>
<evidence type="ECO:0000256" key="7">
    <source>
        <dbReference type="ARBA" id="ARBA00023136"/>
    </source>
</evidence>
<accession>A0ABQ6INH9</accession>
<dbReference type="InterPro" id="IPR001940">
    <property type="entry name" value="Peptidase_S1C"/>
</dbReference>
<dbReference type="Proteomes" id="UP001157126">
    <property type="component" value="Unassembled WGS sequence"/>
</dbReference>
<keyword evidence="4 8" id="KW-0812">Transmembrane</keyword>
<dbReference type="PANTHER" id="PTHR43343">
    <property type="entry name" value="PEPTIDASE S12"/>
    <property type="match status" value="1"/>
</dbReference>
<evidence type="ECO:0000256" key="2">
    <source>
        <dbReference type="ARBA" id="ARBA00010541"/>
    </source>
</evidence>
<dbReference type="SUPFAM" id="SSF50494">
    <property type="entry name" value="Trypsin-like serine proteases"/>
    <property type="match status" value="1"/>
</dbReference>
<comment type="caution">
    <text evidence="9">The sequence shown here is derived from an EMBL/GenBank/DDBJ whole genome shotgun (WGS) entry which is preliminary data.</text>
</comment>
<evidence type="ECO:0000256" key="8">
    <source>
        <dbReference type="SAM" id="Phobius"/>
    </source>
</evidence>
<evidence type="ECO:0000256" key="1">
    <source>
        <dbReference type="ARBA" id="ARBA00004141"/>
    </source>
</evidence>
<dbReference type="PRINTS" id="PR00834">
    <property type="entry name" value="PROTEASES2C"/>
</dbReference>
<sequence length="401" mass="41583">MITTTNATLVLDGLLLLGLLLYAVEGYRRGFVRTVGGAVGFVVGGLLGLRFAPAFVEAIAPQLAPIPLLVALVGLVLFAALIGQAVVSGITRRILPVRTAALGRIDALLGSVVSLVLAAGIVWLGAGLLRTAVPAAVADVVDDSRVLRTVDDLAPVSKERALQEVSDVFARYEFPRVFEGEPERMPPVEAADPAIADNAAIARAGASVVRIDATARQCGRMQEGSGFVVGPGLVVTNAHVVTGSDAVRIRKDGLRSTAEVVAFDPGRDLAVLAADTGDLTPIPLADSDLRRGSEAIIAGYPLGGPYTAHAGRVRDLITAQGRDIYYQDRVVRKVYGVRAGIKPGNSGGPLLTTDGSVAGVVFARSLDDEGTAYALRLAELRPVLETAQARETVAVGGCTAA</sequence>
<comment type="subcellular location">
    <subcellularLocation>
        <location evidence="1">Membrane</location>
        <topology evidence="1">Multi-pass membrane protein</topology>
    </subcellularLocation>
</comment>
<keyword evidence="5" id="KW-0378">Hydrolase</keyword>
<evidence type="ECO:0000313" key="10">
    <source>
        <dbReference type="Proteomes" id="UP001157126"/>
    </source>
</evidence>
<dbReference type="EMBL" id="BSUO01000001">
    <property type="protein sequence ID" value="GMA38287.1"/>
    <property type="molecule type" value="Genomic_DNA"/>
</dbReference>
<evidence type="ECO:0000313" key="9">
    <source>
        <dbReference type="EMBL" id="GMA38287.1"/>
    </source>
</evidence>